<dbReference type="Pfam" id="PF06964">
    <property type="entry name" value="Alpha-L-AF_C"/>
    <property type="match status" value="1"/>
</dbReference>
<evidence type="ECO:0000259" key="8">
    <source>
        <dbReference type="SMART" id="SM00813"/>
    </source>
</evidence>
<dbReference type="SUPFAM" id="SSF51445">
    <property type="entry name" value="(Trans)glycosidases"/>
    <property type="match status" value="1"/>
</dbReference>
<dbReference type="SUPFAM" id="SSF51011">
    <property type="entry name" value="Glycosyl hydrolase domain"/>
    <property type="match status" value="1"/>
</dbReference>
<dbReference type="EMBL" id="MT438947">
    <property type="protein sequence ID" value="QOL01194.1"/>
    <property type="molecule type" value="mRNA"/>
</dbReference>
<comment type="catalytic activity">
    <reaction evidence="1">
        <text>Hydrolysis of terminal non-reducing alpha-L-arabinofuranoside residues in alpha-L-arabinosides.</text>
        <dbReference type="EC" id="3.2.1.55"/>
    </reaction>
</comment>
<evidence type="ECO:0000256" key="5">
    <source>
        <dbReference type="ARBA" id="ARBA00022801"/>
    </source>
</evidence>
<dbReference type="EC" id="3.2.1.55" evidence="3"/>
<keyword evidence="6" id="KW-0325">Glycoprotein</keyword>
<dbReference type="InterPro" id="IPR017853">
    <property type="entry name" value="GH"/>
</dbReference>
<comment type="similarity">
    <text evidence="2">Belongs to the glycosyl hydrolase 51 family.</text>
</comment>
<proteinExistence type="evidence at transcript level"/>
<name>A0A7L9QED4_9CHLO</name>
<protein>
    <recommendedName>
        <fullName evidence="3">non-reducing end alpha-L-arabinofuranosidase</fullName>
        <ecNumber evidence="3">3.2.1.55</ecNumber>
    </recommendedName>
</protein>
<evidence type="ECO:0000256" key="1">
    <source>
        <dbReference type="ARBA" id="ARBA00001462"/>
    </source>
</evidence>
<reference evidence="9" key="1">
    <citation type="journal article" date="2020" name="Microb. Ecol.">
        <title>The Under-explored Extracellular Proteome of Aero-Terrestrial Microalgae Provides Clues on Different Mechanisms of Desiccation Tolerance in Non-Model Organisms.</title>
        <authorList>
            <person name="Gonzalez-Hourcade M."/>
            <person name="Del Campo E.M."/>
            <person name="Casano L.M."/>
        </authorList>
    </citation>
    <scope>NUCLEOTIDE SEQUENCE</scope>
    <source>
        <strain evidence="9">TR9</strain>
    </source>
</reference>
<dbReference type="PANTHER" id="PTHR31776">
    <property type="entry name" value="ALPHA-L-ARABINOFURANOSIDASE 1"/>
    <property type="match status" value="1"/>
</dbReference>
<accession>A0A7L9QED4</accession>
<keyword evidence="4 7" id="KW-0732">Signal</keyword>
<feature type="domain" description="Alpha-L-arabinofuranosidase C-terminal" evidence="8">
    <location>
        <begin position="513"/>
        <end position="704"/>
    </location>
</feature>
<dbReference type="InterPro" id="IPR051563">
    <property type="entry name" value="Glycosyl_Hydrolase_51"/>
</dbReference>
<dbReference type="Gene3D" id="3.20.20.80">
    <property type="entry name" value="Glycosidases"/>
    <property type="match status" value="1"/>
</dbReference>
<feature type="chain" id="PRO_5029902379" description="non-reducing end alpha-L-arabinofuranosidase" evidence="7">
    <location>
        <begin position="27"/>
        <end position="723"/>
    </location>
</feature>
<dbReference type="GO" id="GO:0046556">
    <property type="term" value="F:alpha-L-arabinofuranosidase activity"/>
    <property type="evidence" value="ECO:0007669"/>
    <property type="project" value="UniProtKB-EC"/>
</dbReference>
<dbReference type="SMART" id="SM00813">
    <property type="entry name" value="Alpha-L-AF_C"/>
    <property type="match status" value="1"/>
</dbReference>
<organism evidence="9">
    <name type="scientific">Trebouxia lynnae</name>
    <dbReference type="NCBI Taxonomy" id="1825957"/>
    <lineage>
        <taxon>Eukaryota</taxon>
        <taxon>Viridiplantae</taxon>
        <taxon>Chlorophyta</taxon>
        <taxon>core chlorophytes</taxon>
        <taxon>Trebouxiophyceae</taxon>
        <taxon>Trebouxiales</taxon>
        <taxon>Trebouxiaceae</taxon>
        <taxon>Trebouxia</taxon>
    </lineage>
</organism>
<dbReference type="GO" id="GO:0046373">
    <property type="term" value="P:L-arabinose metabolic process"/>
    <property type="evidence" value="ECO:0007669"/>
    <property type="project" value="InterPro"/>
</dbReference>
<dbReference type="Pfam" id="PF22848">
    <property type="entry name" value="ASD1_dom"/>
    <property type="match status" value="1"/>
</dbReference>
<dbReference type="InterPro" id="IPR055235">
    <property type="entry name" value="ASD1_cat"/>
</dbReference>
<evidence type="ECO:0000256" key="6">
    <source>
        <dbReference type="ARBA" id="ARBA00023180"/>
    </source>
</evidence>
<evidence type="ECO:0000256" key="2">
    <source>
        <dbReference type="ARBA" id="ARBA00007186"/>
    </source>
</evidence>
<dbReference type="PANTHER" id="PTHR31776:SF0">
    <property type="entry name" value="ALPHA-L-ARABINOFURANOSIDASE 1"/>
    <property type="match status" value="1"/>
</dbReference>
<sequence length="723" mass="80280">MRGLLTGLAACCVYATTFCLLGTARGADLATASPPSAKITFDLDKGHAVTETLWGIFFEEIQHAGDGGLYAELIQDRQFGGLAYSLGLFHTDAVQIEVPLTYYLNDYLPLSSAVVQRTPSAPEANLTGIRRWRQEHTLPEYSLKGQPKSWFPVGGAELTLVKQQPITFGQPSSTAYIKVSTGSKGGGLSNSGYWGVPVQDKQEYQLSVILQSESADLANQAPQITVQLESQDRQTVYASAAIEDISASLRHLKLMLASNGTDPNAQLTLFVHGKADLAIRMLSLFPAENVKGEVLQPFRTDILQYLKDLKPRYVRMPGGCYVEGVSLDDAYWWKPSAGPIQDRPGHYNGPWHYWSTDGMGAFEYFQLAEALDAEPLWVINNGISHTYSVPAEQIWPLVQDALDLIEFVSGPVESEWGSLRAKMGHPKPWQLNYFAIGNEDCGKPWYVENYIAFFAAIRARYPHMRLISNCDMDPHAPTDLWDWHMYTDSQNMFDRRHDFDNVPNIKDTQIFASEYAVFDDPAGRPIEFPGNLKAAIAEAGFMTGMERNSLQVAMAAFAPLLSHWNDRACPHNMIIFNNHQVFGTTSYYVQKLFSEFQGVRYIETTVSTPEHDPRDHGIAASATCQDEGCTQLAFKIVNFASEAQQVDVEVLGLHSSPDMMTVHLLNSTDGQAENSFAEPYMVVPHRQEVRFNGPASSVSLPPFSLTVTTLDLSRQPSMSISQA</sequence>
<evidence type="ECO:0000256" key="4">
    <source>
        <dbReference type="ARBA" id="ARBA00022729"/>
    </source>
</evidence>
<dbReference type="InterPro" id="IPR010720">
    <property type="entry name" value="Alpha-L-AF_C"/>
</dbReference>
<dbReference type="InterPro" id="IPR013780">
    <property type="entry name" value="Glyco_hydro_b"/>
</dbReference>
<dbReference type="Gene3D" id="2.60.40.1180">
    <property type="entry name" value="Golgi alpha-mannosidase II"/>
    <property type="match status" value="1"/>
</dbReference>
<keyword evidence="5" id="KW-0378">Hydrolase</keyword>
<evidence type="ECO:0000256" key="3">
    <source>
        <dbReference type="ARBA" id="ARBA00012670"/>
    </source>
</evidence>
<evidence type="ECO:0000313" key="9">
    <source>
        <dbReference type="EMBL" id="QOL01194.1"/>
    </source>
</evidence>
<feature type="signal peptide" evidence="7">
    <location>
        <begin position="1"/>
        <end position="26"/>
    </location>
</feature>
<evidence type="ECO:0000256" key="7">
    <source>
        <dbReference type="SAM" id="SignalP"/>
    </source>
</evidence>
<dbReference type="AlphaFoldDB" id="A0A7L9QED4"/>